<dbReference type="InterPro" id="IPR006068">
    <property type="entry name" value="ATPase_P-typ_cation-transptr_C"/>
</dbReference>
<protein>
    <recommendedName>
        <fullName evidence="5">Magnesium-transporting ATPase, P-type 1</fullName>
        <ecNumber evidence="4">7.2.2.14</ecNumber>
    </recommendedName>
    <alternativeName>
        <fullName evidence="16">Mg(2+) transport ATPase, P-type 1</fullName>
    </alternativeName>
</protein>
<dbReference type="EMBL" id="CP060715">
    <property type="protein sequence ID" value="QNN60047.1"/>
    <property type="molecule type" value="Genomic_DNA"/>
</dbReference>
<dbReference type="InterPro" id="IPR008250">
    <property type="entry name" value="ATPase_P-typ_transduc_dom_A_sf"/>
</dbReference>
<evidence type="ECO:0000256" key="6">
    <source>
        <dbReference type="ARBA" id="ARBA00022475"/>
    </source>
</evidence>
<dbReference type="Gene3D" id="1.20.1110.10">
    <property type="entry name" value="Calcium-transporting ATPase, transmembrane domain"/>
    <property type="match status" value="1"/>
</dbReference>
<dbReference type="Gene3D" id="3.40.50.1000">
    <property type="entry name" value="HAD superfamily/HAD-like"/>
    <property type="match status" value="1"/>
</dbReference>
<feature type="transmembrane region" description="Helical" evidence="18">
    <location>
        <begin position="736"/>
        <end position="759"/>
    </location>
</feature>
<evidence type="ECO:0000256" key="1">
    <source>
        <dbReference type="ARBA" id="ARBA00003954"/>
    </source>
</evidence>
<evidence type="ECO:0000256" key="10">
    <source>
        <dbReference type="ARBA" id="ARBA00022741"/>
    </source>
</evidence>
<dbReference type="SFLD" id="SFLDF00027">
    <property type="entry name" value="p-type_atpase"/>
    <property type="match status" value="1"/>
</dbReference>
<evidence type="ECO:0000259" key="19">
    <source>
        <dbReference type="SMART" id="SM00831"/>
    </source>
</evidence>
<dbReference type="GO" id="GO:0005886">
    <property type="term" value="C:plasma membrane"/>
    <property type="evidence" value="ECO:0007669"/>
    <property type="project" value="UniProtKB-SubCell"/>
</dbReference>
<evidence type="ECO:0000256" key="2">
    <source>
        <dbReference type="ARBA" id="ARBA00004429"/>
    </source>
</evidence>
<dbReference type="SUPFAM" id="SSF81660">
    <property type="entry name" value="Metal cation-transporting ATPase, ATP-binding domain N"/>
    <property type="match status" value="1"/>
</dbReference>
<keyword evidence="11" id="KW-0067">ATP-binding</keyword>
<evidence type="ECO:0000256" key="12">
    <source>
        <dbReference type="ARBA" id="ARBA00022842"/>
    </source>
</evidence>
<dbReference type="Pfam" id="PF00689">
    <property type="entry name" value="Cation_ATPase_C"/>
    <property type="match status" value="1"/>
</dbReference>
<dbReference type="Proteomes" id="UP000515928">
    <property type="component" value="Chromosome"/>
</dbReference>
<dbReference type="InterPro" id="IPR023298">
    <property type="entry name" value="ATPase_P-typ_TM_dom_sf"/>
</dbReference>
<dbReference type="InterPro" id="IPR044492">
    <property type="entry name" value="P_typ_ATPase_HD_dom"/>
</dbReference>
<keyword evidence="12" id="KW-0460">Magnesium</keyword>
<evidence type="ECO:0000256" key="8">
    <source>
        <dbReference type="ARBA" id="ARBA00022553"/>
    </source>
</evidence>
<dbReference type="InterPro" id="IPR036412">
    <property type="entry name" value="HAD-like_sf"/>
</dbReference>
<comment type="similarity">
    <text evidence="3">Belongs to the cation transport ATPase (P-type) (TC 3.A.3) family. Type IIIB subfamily.</text>
</comment>
<keyword evidence="8" id="KW-0597">Phosphoprotein</keyword>
<dbReference type="SUPFAM" id="SSF81653">
    <property type="entry name" value="Calcium ATPase, transduction domain A"/>
    <property type="match status" value="1"/>
</dbReference>
<dbReference type="Pfam" id="PF00122">
    <property type="entry name" value="E1-E2_ATPase"/>
    <property type="match status" value="1"/>
</dbReference>
<dbReference type="NCBIfam" id="TIGR01524">
    <property type="entry name" value="ATPase-IIIB_Mg"/>
    <property type="match status" value="1"/>
</dbReference>
<dbReference type="Pfam" id="PF00690">
    <property type="entry name" value="Cation_ATPase_N"/>
    <property type="match status" value="1"/>
</dbReference>
<dbReference type="InterPro" id="IPR004014">
    <property type="entry name" value="ATPase_P-typ_cation-transptr_N"/>
</dbReference>
<dbReference type="InterPro" id="IPR018303">
    <property type="entry name" value="ATPase_P-typ_P_site"/>
</dbReference>
<keyword evidence="13" id="KW-1278">Translocase</keyword>
<evidence type="ECO:0000256" key="5">
    <source>
        <dbReference type="ARBA" id="ARBA00013555"/>
    </source>
</evidence>
<dbReference type="GO" id="GO:0005524">
    <property type="term" value="F:ATP binding"/>
    <property type="evidence" value="ECO:0007669"/>
    <property type="project" value="UniProtKB-KW"/>
</dbReference>
<keyword evidence="9 18" id="KW-0812">Transmembrane</keyword>
<evidence type="ECO:0000256" key="14">
    <source>
        <dbReference type="ARBA" id="ARBA00022989"/>
    </source>
</evidence>
<evidence type="ECO:0000256" key="18">
    <source>
        <dbReference type="SAM" id="Phobius"/>
    </source>
</evidence>
<reference evidence="20 21" key="1">
    <citation type="submission" date="2020-08" db="EMBL/GenBank/DDBJ databases">
        <title>Genome sequence of Erysipelothrix inopinata DSM 15511T.</title>
        <authorList>
            <person name="Hyun D.-W."/>
            <person name="Bae J.-W."/>
        </authorList>
    </citation>
    <scope>NUCLEOTIDE SEQUENCE [LARGE SCALE GENOMIC DNA]</scope>
    <source>
        <strain evidence="20 21">DSM 15511</strain>
    </source>
</reference>
<accession>A0A7G9RWS2</accession>
<keyword evidence="7" id="KW-0997">Cell inner membrane</keyword>
<evidence type="ECO:0000256" key="15">
    <source>
        <dbReference type="ARBA" id="ARBA00023136"/>
    </source>
</evidence>
<evidence type="ECO:0000313" key="21">
    <source>
        <dbReference type="Proteomes" id="UP000515928"/>
    </source>
</evidence>
<dbReference type="InterPro" id="IPR023214">
    <property type="entry name" value="HAD_sf"/>
</dbReference>
<dbReference type="GO" id="GO:0015444">
    <property type="term" value="F:P-type magnesium transporter activity"/>
    <property type="evidence" value="ECO:0007669"/>
    <property type="project" value="UniProtKB-EC"/>
</dbReference>
<feature type="transmembrane region" description="Helical" evidence="18">
    <location>
        <begin position="284"/>
        <end position="310"/>
    </location>
</feature>
<dbReference type="InterPro" id="IPR001757">
    <property type="entry name" value="P_typ_ATPase"/>
</dbReference>
<evidence type="ECO:0000256" key="13">
    <source>
        <dbReference type="ARBA" id="ARBA00022967"/>
    </source>
</evidence>
<evidence type="ECO:0000256" key="4">
    <source>
        <dbReference type="ARBA" id="ARBA00012786"/>
    </source>
</evidence>
<dbReference type="Gene3D" id="2.70.150.10">
    <property type="entry name" value="Calcium-transporting ATPase, cytoplasmic transduction domain A"/>
    <property type="match status" value="1"/>
</dbReference>
<evidence type="ECO:0000256" key="16">
    <source>
        <dbReference type="ARBA" id="ARBA00029806"/>
    </source>
</evidence>
<dbReference type="InterPro" id="IPR023299">
    <property type="entry name" value="ATPase_P-typ_cyto_dom_N"/>
</dbReference>
<dbReference type="SFLD" id="SFLDS00003">
    <property type="entry name" value="Haloacid_Dehalogenase"/>
    <property type="match status" value="1"/>
</dbReference>
<sequence>MTQKNKQLIETLSLPQDELFEAFETTSDGYTSEVALKKLEELGPNEIKPHKKKNPFVGFVNVLINPFNLVLMVVIAITFITDIILSTGEKDYLTISILSIIVIISTLISFIQDERSSAASEKLLNMVSNTTAALRDKEFIEIPIDDLVLGDIVNLSAGDIIPADLRVISAKDLFISQATLTGESQPVEKFVRFDEESIDGGESDYSNLCLMGTNVVSGTARAIVVRTGSNTYLGKMTHILKTTKRSTSFEHSISTISRLLMRLMIIMLPIIFVINGLLKHDFIGAFVFALTVAVGLTPEMLPVVLSSGLARGAINMAKHQTIVKSQSSISSFGEMDVLCTDKTGTITQDDIILERYMDVNGDDDMRVLRHAYLNSYFQSGLKNLIDLAIIERAKSYNMDDLINYYTIVDEIPFDFSRRRMSVILEDSNDKRQLITKGAVEEIMKLCKYIDRDGKVSLLDDETRKEAMDVYMQHNNDGLRMIAVAQKNDVPADHEFGVDDEYDLVLIGFIGFLDPPKESAKPTIESLNHHGVDVVVITGDSLGVAKKVCNKVGVDTEVTYIGKDIDEMDDDQLREAVKHCHLFAKISPDQKKRIVESFQNNGHTVGFLGDGINDALALKQADVGISVDTAVDIAKESADIILLKKDLNVLEQGILEGRKTIINMVKYLEMAVSGNFGNMISVIVASIFLPFLPLLPVHILVQNLLSDLAQTGIPFDNCDPKDLDKPRKLDSKSLTRFMMVFGPLSSIFDIMCFIVLWFVFDIRTPQQAIIFQTFWFTFGILSQALIIFVIRAKHPFSFKNRPSTVLVLVNALAIGITLLFVLTPLASTIELTILTRPHAIWVFGIVGLYLITTALIKKFVWTPLD</sequence>
<evidence type="ECO:0000256" key="3">
    <source>
        <dbReference type="ARBA" id="ARBA00008746"/>
    </source>
</evidence>
<dbReference type="Gene3D" id="3.40.1110.10">
    <property type="entry name" value="Calcium-transporting ATPase, cytoplasmic domain N"/>
    <property type="match status" value="1"/>
</dbReference>
<comment type="catalytic activity">
    <reaction evidence="17">
        <text>Mg(2+)(out) + ATP + H2O = Mg(2+)(in) + ADP + phosphate + H(+)</text>
        <dbReference type="Rhea" id="RHEA:10260"/>
        <dbReference type="ChEBI" id="CHEBI:15377"/>
        <dbReference type="ChEBI" id="CHEBI:15378"/>
        <dbReference type="ChEBI" id="CHEBI:18420"/>
        <dbReference type="ChEBI" id="CHEBI:30616"/>
        <dbReference type="ChEBI" id="CHEBI:43474"/>
        <dbReference type="ChEBI" id="CHEBI:456216"/>
        <dbReference type="EC" id="7.2.2.14"/>
    </reaction>
</comment>
<dbReference type="SUPFAM" id="SSF56784">
    <property type="entry name" value="HAD-like"/>
    <property type="match status" value="1"/>
</dbReference>
<comment type="function">
    <text evidence="1">Mediates magnesium influx to the cytosol.</text>
</comment>
<keyword evidence="15 18" id="KW-0472">Membrane</keyword>
<evidence type="ECO:0000256" key="11">
    <source>
        <dbReference type="ARBA" id="ARBA00022840"/>
    </source>
</evidence>
<evidence type="ECO:0000256" key="7">
    <source>
        <dbReference type="ARBA" id="ARBA00022519"/>
    </source>
</evidence>
<dbReference type="PANTHER" id="PTHR42861">
    <property type="entry name" value="CALCIUM-TRANSPORTING ATPASE"/>
    <property type="match status" value="1"/>
</dbReference>
<feature type="transmembrane region" description="Helical" evidence="18">
    <location>
        <begin position="837"/>
        <end position="855"/>
    </location>
</feature>
<gene>
    <name evidence="20" type="primary">mgtA</name>
    <name evidence="20" type="ORF">H9L01_06615</name>
</gene>
<feature type="transmembrane region" description="Helical" evidence="18">
    <location>
        <begin position="771"/>
        <end position="791"/>
    </location>
</feature>
<feature type="transmembrane region" description="Helical" evidence="18">
    <location>
        <begin position="56"/>
        <end position="80"/>
    </location>
</feature>
<feature type="transmembrane region" description="Helical" evidence="18">
    <location>
        <begin position="92"/>
        <end position="111"/>
    </location>
</feature>
<dbReference type="CDD" id="cd02077">
    <property type="entry name" value="P-type_ATPase_Mg"/>
    <property type="match status" value="1"/>
</dbReference>
<dbReference type="PRINTS" id="PR01836">
    <property type="entry name" value="MGATPASE"/>
</dbReference>
<dbReference type="SFLD" id="SFLDG00002">
    <property type="entry name" value="C1.7:_P-type_atpase_like"/>
    <property type="match status" value="1"/>
</dbReference>
<dbReference type="EC" id="7.2.2.14" evidence="4"/>
<dbReference type="GO" id="GO:0016887">
    <property type="term" value="F:ATP hydrolysis activity"/>
    <property type="evidence" value="ECO:0007669"/>
    <property type="project" value="InterPro"/>
</dbReference>
<keyword evidence="6" id="KW-1003">Cell membrane</keyword>
<keyword evidence="10" id="KW-0547">Nucleotide-binding</keyword>
<comment type="subcellular location">
    <subcellularLocation>
        <location evidence="2">Cell inner membrane</location>
        <topology evidence="2">Multi-pass membrane protein</topology>
    </subcellularLocation>
</comment>
<keyword evidence="21" id="KW-1185">Reference proteome</keyword>
<dbReference type="InterPro" id="IPR006415">
    <property type="entry name" value="P-type_ATPase_IIIB"/>
</dbReference>
<dbReference type="PROSITE" id="PS00154">
    <property type="entry name" value="ATPASE_E1_E2"/>
    <property type="match status" value="1"/>
</dbReference>
<dbReference type="NCBIfam" id="TIGR01494">
    <property type="entry name" value="ATPase_P-type"/>
    <property type="match status" value="2"/>
</dbReference>
<feature type="transmembrane region" description="Helical" evidence="18">
    <location>
        <begin position="803"/>
        <end position="825"/>
    </location>
</feature>
<evidence type="ECO:0000313" key="20">
    <source>
        <dbReference type="EMBL" id="QNN60047.1"/>
    </source>
</evidence>
<evidence type="ECO:0000256" key="17">
    <source>
        <dbReference type="ARBA" id="ARBA00047295"/>
    </source>
</evidence>
<proteinExistence type="inferred from homology"/>
<name>A0A7G9RWS2_9FIRM</name>
<dbReference type="SMART" id="SM00831">
    <property type="entry name" value="Cation_ATPase_N"/>
    <property type="match status" value="1"/>
</dbReference>
<feature type="transmembrane region" description="Helical" evidence="18">
    <location>
        <begin position="259"/>
        <end position="278"/>
    </location>
</feature>
<dbReference type="KEGG" id="eio:H9L01_06615"/>
<dbReference type="RefSeq" id="WP_187533180.1">
    <property type="nucleotide sequence ID" value="NZ_CBCSHU010000002.1"/>
</dbReference>
<feature type="domain" description="Cation-transporting P-type ATPase N-terminal" evidence="19">
    <location>
        <begin position="10"/>
        <end position="83"/>
    </location>
</feature>
<organism evidence="20 21">
    <name type="scientific">Erysipelothrix inopinata</name>
    <dbReference type="NCBI Taxonomy" id="225084"/>
    <lineage>
        <taxon>Bacteria</taxon>
        <taxon>Bacillati</taxon>
        <taxon>Bacillota</taxon>
        <taxon>Erysipelotrichia</taxon>
        <taxon>Erysipelotrichales</taxon>
        <taxon>Erysipelotrichaceae</taxon>
        <taxon>Erysipelothrix</taxon>
    </lineage>
</organism>
<dbReference type="AlphaFoldDB" id="A0A7G9RWS2"/>
<keyword evidence="14 18" id="KW-1133">Transmembrane helix</keyword>
<dbReference type="SUPFAM" id="SSF81665">
    <property type="entry name" value="Calcium ATPase, transmembrane domain M"/>
    <property type="match status" value="1"/>
</dbReference>
<dbReference type="InterPro" id="IPR059000">
    <property type="entry name" value="ATPase_P-type_domA"/>
</dbReference>
<dbReference type="Pfam" id="PF13246">
    <property type="entry name" value="Cation_ATPase"/>
    <property type="match status" value="1"/>
</dbReference>
<evidence type="ECO:0000256" key="9">
    <source>
        <dbReference type="ARBA" id="ARBA00022692"/>
    </source>
</evidence>